<reference evidence="1 2" key="1">
    <citation type="journal article" date="2015" name="Nature">
        <title>rRNA introns, odd ribosomes, and small enigmatic genomes across a large radiation of phyla.</title>
        <authorList>
            <person name="Brown C.T."/>
            <person name="Hug L.A."/>
            <person name="Thomas B.C."/>
            <person name="Sharon I."/>
            <person name="Castelle C.J."/>
            <person name="Singh A."/>
            <person name="Wilkins M.J."/>
            <person name="Williams K.H."/>
            <person name="Banfield J.F."/>
        </authorList>
    </citation>
    <scope>NUCLEOTIDE SEQUENCE [LARGE SCALE GENOMIC DNA]</scope>
</reference>
<comment type="caution">
    <text evidence="1">The sequence shown here is derived from an EMBL/GenBank/DDBJ whole genome shotgun (WGS) entry which is preliminary data.</text>
</comment>
<name>A0A0G0JF48_9BACT</name>
<evidence type="ECO:0000313" key="2">
    <source>
        <dbReference type="Proteomes" id="UP000033876"/>
    </source>
</evidence>
<organism evidence="1 2">
    <name type="scientific">Candidatus Nomurabacteria bacterium GW2011_GWB1_37_5</name>
    <dbReference type="NCBI Taxonomy" id="1618742"/>
    <lineage>
        <taxon>Bacteria</taxon>
        <taxon>Candidatus Nomuraibacteriota</taxon>
    </lineage>
</organism>
<sequence>MKTKLELILEKFKKREDVIVVSKNEGLNIAGHVIINNEINFESVLIAGINHVISLDIAPKKGLYEVDELQNFMLDLMPELEFSHKVDFGEHGKEICDTNHLYPGLICFDEEIGTCITERKVTISDEKLAKKIQDQGYFSDNSDWVIKEKKLLQRRIIISPYPNEDLAKRKPLWGGMLLAGNYMHLKWKARQEKLKTA</sequence>
<protein>
    <submittedName>
        <fullName evidence="1">Uncharacterized protein</fullName>
    </submittedName>
</protein>
<dbReference type="AlphaFoldDB" id="A0A0G0JF48"/>
<accession>A0A0G0JF48</accession>
<dbReference type="Proteomes" id="UP000033876">
    <property type="component" value="Unassembled WGS sequence"/>
</dbReference>
<proteinExistence type="predicted"/>
<gene>
    <name evidence="1" type="ORF">US50_C0016G0019</name>
</gene>
<dbReference type="EMBL" id="LBTF01000016">
    <property type="protein sequence ID" value="KKQ35389.1"/>
    <property type="molecule type" value="Genomic_DNA"/>
</dbReference>
<evidence type="ECO:0000313" key="1">
    <source>
        <dbReference type="EMBL" id="KKQ35389.1"/>
    </source>
</evidence>